<dbReference type="Gene3D" id="3.90.550.10">
    <property type="entry name" value="Spore Coat Polysaccharide Biosynthesis Protein SpsA, Chain A"/>
    <property type="match status" value="1"/>
</dbReference>
<dbReference type="STRING" id="592050.SAMN05421875_1422"/>
<dbReference type="GO" id="GO:0003983">
    <property type="term" value="F:UTP:glucose-1-phosphate uridylyltransferase activity"/>
    <property type="evidence" value="ECO:0007669"/>
    <property type="project" value="UniProtKB-EC"/>
</dbReference>
<dbReference type="SUPFAM" id="SSF53448">
    <property type="entry name" value="Nucleotide-diphospho-sugar transferases"/>
    <property type="match status" value="1"/>
</dbReference>
<comment type="catalytic activity">
    <reaction evidence="6 7">
        <text>alpha-D-glucose 1-phosphate + UTP + H(+) = UDP-alpha-D-glucose + diphosphate</text>
        <dbReference type="Rhea" id="RHEA:19889"/>
        <dbReference type="ChEBI" id="CHEBI:15378"/>
        <dbReference type="ChEBI" id="CHEBI:33019"/>
        <dbReference type="ChEBI" id="CHEBI:46398"/>
        <dbReference type="ChEBI" id="CHEBI:58601"/>
        <dbReference type="ChEBI" id="CHEBI:58885"/>
        <dbReference type="EC" id="2.7.7.9"/>
    </reaction>
</comment>
<evidence type="ECO:0000256" key="4">
    <source>
        <dbReference type="ARBA" id="ARBA00022679"/>
    </source>
</evidence>
<evidence type="ECO:0000256" key="1">
    <source>
        <dbReference type="ARBA" id="ARBA00006890"/>
    </source>
</evidence>
<dbReference type="Proteomes" id="UP000199002">
    <property type="component" value="Unassembled WGS sequence"/>
</dbReference>
<keyword evidence="4 7" id="KW-0808">Transferase</keyword>
<dbReference type="Pfam" id="PF00483">
    <property type="entry name" value="NTP_transferase"/>
    <property type="match status" value="1"/>
</dbReference>
<dbReference type="RefSeq" id="WP_026434554.1">
    <property type="nucleotide sequence ID" value="NZ_CAXIQL010000091.1"/>
</dbReference>
<evidence type="ECO:0000256" key="5">
    <source>
        <dbReference type="ARBA" id="ARBA00022695"/>
    </source>
</evidence>
<evidence type="ECO:0000256" key="7">
    <source>
        <dbReference type="RuleBase" id="RU361259"/>
    </source>
</evidence>
<organism evidence="9 10">
    <name type="scientific">Acidovorax soli</name>
    <dbReference type="NCBI Taxonomy" id="592050"/>
    <lineage>
        <taxon>Bacteria</taxon>
        <taxon>Pseudomonadati</taxon>
        <taxon>Pseudomonadota</taxon>
        <taxon>Betaproteobacteria</taxon>
        <taxon>Burkholderiales</taxon>
        <taxon>Comamonadaceae</taxon>
        <taxon>Acidovorax</taxon>
    </lineage>
</organism>
<dbReference type="InterPro" id="IPR029044">
    <property type="entry name" value="Nucleotide-diphossugar_trans"/>
</dbReference>
<sequence length="297" mass="32344">MIQPNNTPVRKAVFPVAGLGTRFLPATKASPKEMLPVVDKPLIQYAVEEAYAAGIRHMIFVTGRSKRAIEDHFDTAYELEAELEAAGKKELLELVRSIQPDDMDCAFVRQPRSLGLGHAVLCAEALVGNEPFAVLLADDLMVGPPGGEAVLAQMATAFRQQGRSVIAVQEVPLDQVHRYGIVAGEPAGGPLIRIERIVEKPKADVAPSRMGVAGRYILTPGIFNEIRNQPRGVGGEIQLTDGIARLMQNEAVYAFQYEGKRYDCGSKEGFLEATVELALQHPQVGAQFREYLKALAL</sequence>
<dbReference type="PANTHER" id="PTHR43197:SF1">
    <property type="entry name" value="UTP--GLUCOSE-1-PHOSPHATE URIDYLYLTRANSFERASE"/>
    <property type="match status" value="1"/>
</dbReference>
<evidence type="ECO:0000256" key="6">
    <source>
        <dbReference type="ARBA" id="ARBA00048128"/>
    </source>
</evidence>
<evidence type="ECO:0000259" key="8">
    <source>
        <dbReference type="Pfam" id="PF00483"/>
    </source>
</evidence>
<proteinExistence type="inferred from homology"/>
<accession>A0A1H4EVP0</accession>
<dbReference type="EMBL" id="FNQJ01000042">
    <property type="protein sequence ID" value="SEA88927.1"/>
    <property type="molecule type" value="Genomic_DNA"/>
</dbReference>
<dbReference type="GO" id="GO:0006011">
    <property type="term" value="P:UDP-alpha-D-glucose metabolic process"/>
    <property type="evidence" value="ECO:0007669"/>
    <property type="project" value="InterPro"/>
</dbReference>
<feature type="domain" description="Nucleotidyl transferase" evidence="8">
    <location>
        <begin position="16"/>
        <end position="277"/>
    </location>
</feature>
<evidence type="ECO:0000256" key="3">
    <source>
        <dbReference type="ARBA" id="ARBA00019048"/>
    </source>
</evidence>
<name>A0A1H4EVP0_9BURK</name>
<evidence type="ECO:0000313" key="10">
    <source>
        <dbReference type="Proteomes" id="UP000199002"/>
    </source>
</evidence>
<evidence type="ECO:0000313" key="9">
    <source>
        <dbReference type="EMBL" id="SEA88927.1"/>
    </source>
</evidence>
<gene>
    <name evidence="9" type="ORF">SAMN05421875_1422</name>
</gene>
<comment type="similarity">
    <text evidence="1 7">Belongs to the UDPGP type 2 family.</text>
</comment>
<dbReference type="NCBIfam" id="TIGR01099">
    <property type="entry name" value="galU"/>
    <property type="match status" value="1"/>
</dbReference>
<keyword evidence="5 7" id="KW-0548">Nucleotidyltransferase</keyword>
<dbReference type="InterPro" id="IPR005835">
    <property type="entry name" value="NTP_transferase_dom"/>
</dbReference>
<keyword evidence="10" id="KW-1185">Reference proteome</keyword>
<dbReference type="EC" id="2.7.7.9" evidence="2 7"/>
<reference evidence="10" key="1">
    <citation type="submission" date="2016-10" db="EMBL/GenBank/DDBJ databases">
        <authorList>
            <person name="Varghese N."/>
            <person name="Submissions S."/>
        </authorList>
    </citation>
    <scope>NUCLEOTIDE SEQUENCE [LARGE SCALE GENOMIC DNA]</scope>
    <source>
        <strain evidence="10">DSM 25157</strain>
    </source>
</reference>
<dbReference type="InterPro" id="IPR005771">
    <property type="entry name" value="GalU_uridylyltTrfase_bac/arc"/>
</dbReference>
<dbReference type="AlphaFoldDB" id="A0A1H4EVP0"/>
<evidence type="ECO:0000256" key="2">
    <source>
        <dbReference type="ARBA" id="ARBA00012415"/>
    </source>
</evidence>
<dbReference type="CDD" id="cd02541">
    <property type="entry name" value="UGPase_prokaryotic"/>
    <property type="match status" value="1"/>
</dbReference>
<dbReference type="GeneID" id="34234239"/>
<protein>
    <recommendedName>
        <fullName evidence="3 7">UTP--glucose-1-phosphate uridylyltransferase</fullName>
        <ecNumber evidence="2 7">2.7.7.9</ecNumber>
    </recommendedName>
    <alternativeName>
        <fullName evidence="7">UDP-glucose pyrophosphorylase</fullName>
    </alternativeName>
</protein>
<dbReference type="PANTHER" id="PTHR43197">
    <property type="entry name" value="UTP--GLUCOSE-1-PHOSPHATE URIDYLYLTRANSFERASE"/>
    <property type="match status" value="1"/>
</dbReference>